<evidence type="ECO:0008006" key="3">
    <source>
        <dbReference type="Google" id="ProtNLM"/>
    </source>
</evidence>
<name>A0A3E2BNK2_9BACT</name>
<dbReference type="Proteomes" id="UP000257323">
    <property type="component" value="Unassembled WGS sequence"/>
</dbReference>
<dbReference type="EMBL" id="QUAH01000004">
    <property type="protein sequence ID" value="RFT16325.1"/>
    <property type="molecule type" value="Genomic_DNA"/>
</dbReference>
<protein>
    <recommendedName>
        <fullName evidence="3">Transcriptional regulator, AbiEi antitoxin, Type IV TA system</fullName>
    </recommendedName>
</protein>
<comment type="caution">
    <text evidence="1">The sequence shown here is derived from an EMBL/GenBank/DDBJ whole genome shotgun (WGS) entry which is preliminary data.</text>
</comment>
<organism evidence="1 2">
    <name type="scientific">Candidatus Saccharicenans subterraneus</name>
    <dbReference type="NCBI Taxonomy" id="2508984"/>
    <lineage>
        <taxon>Bacteria</taxon>
        <taxon>Candidatus Aminicenantota</taxon>
        <taxon>Candidatus Aminicenantia</taxon>
        <taxon>Candidatus Aminicenantales</taxon>
        <taxon>Candidatus Saccharicenantaceae</taxon>
        <taxon>Candidatus Saccharicenans</taxon>
    </lineage>
</organism>
<evidence type="ECO:0000313" key="2">
    <source>
        <dbReference type="Proteomes" id="UP000257323"/>
    </source>
</evidence>
<accession>A0A3E2BNK2</accession>
<proteinExistence type="predicted"/>
<reference evidence="1 2" key="1">
    <citation type="submission" date="2018-08" db="EMBL/GenBank/DDBJ databases">
        <title>Genome analysis of the thermophilic bacterium of the candidate phylum Aminicenantes from deep subsurface aquifer revealed its physiology and ecological role.</title>
        <authorList>
            <person name="Kadnikov V.V."/>
            <person name="Mardanov A.V."/>
            <person name="Beletsky A.V."/>
            <person name="Karnachuk O.V."/>
            <person name="Ravin N.V."/>
        </authorList>
    </citation>
    <scope>NUCLEOTIDE SEQUENCE [LARGE SCALE GENOMIC DNA]</scope>
    <source>
        <strain evidence="1">BY38</strain>
    </source>
</reference>
<sequence>MNALELRSRIQTEIFDYQTLTSTLGSLSSPRDKITELLRSGIIIRVKKGLYVFGEKYRKHAYSRELLANLIYGPSYLSLDYALAYYGLIPEKVEVLTSVTPNRSRRFATPVGLFTYRQIPHGAYINGLTRVEADNNQAYLIAIPEKALADKVASLRGLAFNSTREVARFLEEDLRIDLEALRSFSVAKLEEFAAGYRSRKLRYLAAMVKKLAANREK</sequence>
<gene>
    <name evidence="1" type="ORF">OP8BY_1929</name>
</gene>
<dbReference type="AlphaFoldDB" id="A0A3E2BNK2"/>
<evidence type="ECO:0000313" key="1">
    <source>
        <dbReference type="EMBL" id="RFT16325.1"/>
    </source>
</evidence>